<name>A0A7D3R1T8_9VIRU</name>
<evidence type="ECO:0000313" key="3">
    <source>
        <dbReference type="EMBL" id="QKF94782.1"/>
    </source>
</evidence>
<gene>
    <name evidence="3" type="ORF">Fadolivirus_1_1324</name>
</gene>
<protein>
    <submittedName>
        <fullName evidence="3">Helicase/uvrB</fullName>
    </submittedName>
</protein>
<sequence>MSLPSLRSGQIKALERFKEHYYEKENDKGILSACCGFGKTRLCYEIIKLGEGQTANTTNLNLTYYKK</sequence>
<dbReference type="InterPro" id="IPR006935">
    <property type="entry name" value="Helicase/UvrB_N"/>
</dbReference>
<reference evidence="3 4" key="1">
    <citation type="submission" date="2020-04" db="EMBL/GenBank/DDBJ databases">
        <title>Advantages and limits of metagenomic assembly and binning of a giant virus.</title>
        <authorList>
            <person name="Schulz F."/>
            <person name="Andreani J."/>
            <person name="Francis R."/>
            <person name="Boudjemaa H."/>
            <person name="Bou Khalil J.Y."/>
            <person name="Lee J."/>
            <person name="La Scola B."/>
            <person name="Woyke T."/>
        </authorList>
    </citation>
    <scope>NUCLEOTIDE SEQUENCE [LARGE SCALE GENOMIC DNA]</scope>
    <source>
        <strain evidence="3 4">FV1/VV64</strain>
    </source>
</reference>
<proteinExistence type="predicted"/>
<dbReference type="Proteomes" id="UP001162001">
    <property type="component" value="Segment"/>
</dbReference>
<accession>A0A7D3R1T8</accession>
<evidence type="ECO:0000256" key="1">
    <source>
        <dbReference type="ARBA" id="ARBA00022801"/>
    </source>
</evidence>
<organism evidence="3 4">
    <name type="scientific">Fadolivirus FV1/VV64</name>
    <dbReference type="NCBI Taxonomy" id="3070911"/>
    <lineage>
        <taxon>Viruses</taxon>
        <taxon>Varidnaviria</taxon>
        <taxon>Bamfordvirae</taxon>
        <taxon>Nucleocytoviricota</taxon>
        <taxon>Megaviricetes</taxon>
        <taxon>Imitervirales</taxon>
        <taxon>Mimiviridae</taxon>
        <taxon>Klosneuvirinae</taxon>
        <taxon>Fadolivirus</taxon>
        <taxon>Fadolivirus algeromassiliense</taxon>
    </lineage>
</organism>
<keyword evidence="4" id="KW-1185">Reference proteome</keyword>
<keyword evidence="3" id="KW-0547">Nucleotide-binding</keyword>
<keyword evidence="3" id="KW-0067">ATP-binding</keyword>
<dbReference type="GO" id="GO:0003677">
    <property type="term" value="F:DNA binding"/>
    <property type="evidence" value="ECO:0007669"/>
    <property type="project" value="InterPro"/>
</dbReference>
<keyword evidence="1" id="KW-0378">Hydrolase</keyword>
<keyword evidence="3" id="KW-0347">Helicase</keyword>
<dbReference type="GO" id="GO:0016787">
    <property type="term" value="F:hydrolase activity"/>
    <property type="evidence" value="ECO:0007669"/>
    <property type="project" value="UniProtKB-KW"/>
</dbReference>
<dbReference type="GO" id="GO:0005524">
    <property type="term" value="F:ATP binding"/>
    <property type="evidence" value="ECO:0007669"/>
    <property type="project" value="InterPro"/>
</dbReference>
<dbReference type="Pfam" id="PF04851">
    <property type="entry name" value="ResIII"/>
    <property type="match status" value="1"/>
</dbReference>
<dbReference type="GO" id="GO:0004386">
    <property type="term" value="F:helicase activity"/>
    <property type="evidence" value="ECO:0007669"/>
    <property type="project" value="UniProtKB-KW"/>
</dbReference>
<evidence type="ECO:0000313" key="4">
    <source>
        <dbReference type="Proteomes" id="UP001162001"/>
    </source>
</evidence>
<evidence type="ECO:0000259" key="2">
    <source>
        <dbReference type="Pfam" id="PF04851"/>
    </source>
</evidence>
<feature type="domain" description="Helicase/UvrB N-terminal" evidence="2">
    <location>
        <begin position="5"/>
        <end position="49"/>
    </location>
</feature>
<dbReference type="EMBL" id="MT418680">
    <property type="protein sequence ID" value="QKF94782.1"/>
    <property type="molecule type" value="Genomic_DNA"/>
</dbReference>